<proteinExistence type="predicted"/>
<evidence type="ECO:0000313" key="2">
    <source>
        <dbReference type="Proteomes" id="UP000326725"/>
    </source>
</evidence>
<name>A0A5K1I4G7_9GAMM</name>
<gene>
    <name evidence="1" type="ORF">HALO32_01061</name>
</gene>
<accession>A0A5K1I4G7</accession>
<dbReference type="EMBL" id="CABVOU010000027">
    <property type="protein sequence ID" value="VVZ94997.1"/>
    <property type="molecule type" value="Genomic_DNA"/>
</dbReference>
<protein>
    <submittedName>
        <fullName evidence="1">Uncharacterized protein</fullName>
    </submittedName>
</protein>
<keyword evidence="2" id="KW-1185">Reference proteome</keyword>
<dbReference type="Proteomes" id="UP000326725">
    <property type="component" value="Unassembled WGS sequence"/>
</dbReference>
<reference evidence="1 2" key="1">
    <citation type="submission" date="2019-09" db="EMBL/GenBank/DDBJ databases">
        <authorList>
            <person name="Criscuolo A."/>
        </authorList>
    </citation>
    <scope>NUCLEOTIDE SEQUENCE [LARGE SCALE GENOMIC DNA]</scope>
    <source>
        <strain evidence="2">3(2)</strain>
    </source>
</reference>
<evidence type="ECO:0000313" key="1">
    <source>
        <dbReference type="EMBL" id="VVZ94997.1"/>
    </source>
</evidence>
<dbReference type="AlphaFoldDB" id="A0A5K1I4G7"/>
<organism evidence="1 2">
    <name type="scientific">Halomonas lysinitropha</name>
    <dbReference type="NCBI Taxonomy" id="2607506"/>
    <lineage>
        <taxon>Bacteria</taxon>
        <taxon>Pseudomonadati</taxon>
        <taxon>Pseudomonadota</taxon>
        <taxon>Gammaproteobacteria</taxon>
        <taxon>Oceanospirillales</taxon>
        <taxon>Halomonadaceae</taxon>
        <taxon>Halomonas</taxon>
    </lineage>
</organism>
<sequence length="124" mass="13593">MATDDTAMERKSVTEESELPSRLRDLLMDLPDAAVPITYQQAAEALGLTPPGTIQRVALALEALMHEDVAAGRPLIAALVVSRRGDLPRQGFFELAVALGRFPATPARHEAAYRQELERLMAER</sequence>